<evidence type="ECO:0000256" key="2">
    <source>
        <dbReference type="ARBA" id="ARBA00022729"/>
    </source>
</evidence>
<dbReference type="Gene3D" id="1.20.1420.20">
    <property type="entry name" value="M75 peptidase, HXXE motif"/>
    <property type="match status" value="1"/>
</dbReference>
<keyword evidence="2" id="KW-0732">Signal</keyword>
<proteinExistence type="predicted"/>
<dbReference type="EMBL" id="PGFG01000001">
    <property type="protein sequence ID" value="PJJ74922.1"/>
    <property type="molecule type" value="Genomic_DNA"/>
</dbReference>
<sequence length="343" mass="38477">MAFSSCSKSDQPTPADQQTMEQQTLDDFVQVVAIPQYAALQAQADTLQQIIQLFVQQPSDALLLQARNQWRQLRQVWEQCEGFLLGPVEDDEYDPRMDTWPVDYVQMDSLLASNQPLNIQTIQQLDLSLRGFHPVEYLLWGKDGNKSAADFTNREKEYLQALVADIVQNTTQLYQSWIPEGGNFAATIQLAGKGSSRYLNRLEALQAIAGAMADICDEVGNSKIAEPYTRRDSLITESPFSHNSMQDFVNNIIGARQVYLCAYGAKDGKGLSDLVALHNVALDNRIRQQFAAAIQALQQVTLPFEQAIYMQRTQLSQAMQALADLEATLSGPLQDYLQQYVKD</sequence>
<comment type="caution">
    <text evidence="5">The sequence shown here is derived from an EMBL/GenBank/DDBJ whole genome shotgun (WGS) entry which is preliminary data.</text>
</comment>
<dbReference type="InterPro" id="IPR034982">
    <property type="entry name" value="Imelysin-like_IrpA"/>
</dbReference>
<dbReference type="InterPro" id="IPR038352">
    <property type="entry name" value="Imelysin_sf"/>
</dbReference>
<organism evidence="5 6">
    <name type="scientific">Thermoflavifilum aggregans</name>
    <dbReference type="NCBI Taxonomy" id="454188"/>
    <lineage>
        <taxon>Bacteria</taxon>
        <taxon>Pseudomonadati</taxon>
        <taxon>Bacteroidota</taxon>
        <taxon>Chitinophagia</taxon>
        <taxon>Chitinophagales</taxon>
        <taxon>Chitinophagaceae</taxon>
        <taxon>Thermoflavifilum</taxon>
    </lineage>
</organism>
<evidence type="ECO:0000259" key="4">
    <source>
        <dbReference type="Pfam" id="PF09375"/>
    </source>
</evidence>
<evidence type="ECO:0000256" key="1">
    <source>
        <dbReference type="ARBA" id="ARBA00004196"/>
    </source>
</evidence>
<comment type="subcellular location">
    <subcellularLocation>
        <location evidence="1">Cell envelope</location>
    </subcellularLocation>
</comment>
<dbReference type="AlphaFoldDB" id="A0A2M9CSK7"/>
<reference evidence="5 6" key="1">
    <citation type="submission" date="2017-11" db="EMBL/GenBank/DDBJ databases">
        <title>Genomic Encyclopedia of Archaeal and Bacterial Type Strains, Phase II (KMG-II): From Individual Species to Whole Genera.</title>
        <authorList>
            <person name="Goeker M."/>
        </authorList>
    </citation>
    <scope>NUCLEOTIDE SEQUENCE [LARGE SCALE GENOMIC DNA]</scope>
    <source>
        <strain evidence="5 6">DSM 27268</strain>
    </source>
</reference>
<dbReference type="InterPro" id="IPR018976">
    <property type="entry name" value="Imelysin-like"/>
</dbReference>
<evidence type="ECO:0000313" key="6">
    <source>
        <dbReference type="Proteomes" id="UP000230000"/>
    </source>
</evidence>
<dbReference type="GO" id="GO:0030313">
    <property type="term" value="C:cell envelope"/>
    <property type="evidence" value="ECO:0007669"/>
    <property type="project" value="UniProtKB-SubCell"/>
</dbReference>
<protein>
    <submittedName>
        <fullName evidence="5">Putative iron-regulated protein</fullName>
    </submittedName>
</protein>
<feature type="domain" description="Imelysin-like" evidence="4">
    <location>
        <begin position="33"/>
        <end position="328"/>
    </location>
</feature>
<keyword evidence="6" id="KW-1185">Reference proteome</keyword>
<feature type="region of interest" description="Disordered" evidence="3">
    <location>
        <begin position="1"/>
        <end position="21"/>
    </location>
</feature>
<gene>
    <name evidence="5" type="ORF">BXY57_0487</name>
</gene>
<dbReference type="OrthoDB" id="9764688at2"/>
<dbReference type="Pfam" id="PF09375">
    <property type="entry name" value="Peptidase_M75"/>
    <property type="match status" value="1"/>
</dbReference>
<evidence type="ECO:0000313" key="5">
    <source>
        <dbReference type="EMBL" id="PJJ74922.1"/>
    </source>
</evidence>
<dbReference type="CDD" id="cd14658">
    <property type="entry name" value="Imelysin-like_IrpA"/>
    <property type="match status" value="1"/>
</dbReference>
<evidence type="ECO:0000256" key="3">
    <source>
        <dbReference type="SAM" id="MobiDB-lite"/>
    </source>
</evidence>
<accession>A0A2M9CSK7</accession>
<name>A0A2M9CSK7_9BACT</name>
<dbReference type="RefSeq" id="WP_157853732.1">
    <property type="nucleotide sequence ID" value="NZ_PGFG01000001.1"/>
</dbReference>
<dbReference type="Proteomes" id="UP000230000">
    <property type="component" value="Unassembled WGS sequence"/>
</dbReference>